<dbReference type="EMBL" id="JAVDTF010000001">
    <property type="protein sequence ID" value="MDR6783296.1"/>
    <property type="molecule type" value="Genomic_DNA"/>
</dbReference>
<evidence type="ECO:0000313" key="1">
    <source>
        <dbReference type="EMBL" id="MDR6783296.1"/>
    </source>
</evidence>
<dbReference type="Proteomes" id="UP001246858">
    <property type="component" value="Unassembled WGS sequence"/>
</dbReference>
<sequence length="185" mass="21592">MLGRIARGDQRAFSTIYHSYYDKIYKFSFRLLLSEELSEEIVQETMLLIWQGGDKLKEIRNLDAYLKTVAKRKVIALFRRKAIEDRAVKELKAAYSDVHNETEEGILHRESRKILDEGIMLLPSQQRLVYQLCYQDGLKYEEAAEKLHISHGTVQSHMKQALKFLRNHLSSHSDIAALVIVFRLL</sequence>
<protein>
    <submittedName>
        <fullName evidence="1">RNA polymerase sigma-70 factor (ECF subfamily)</fullName>
    </submittedName>
</protein>
<gene>
    <name evidence="1" type="ORF">J2X78_001848</name>
</gene>
<reference evidence="1" key="1">
    <citation type="submission" date="2023-07" db="EMBL/GenBank/DDBJ databases">
        <title>Sorghum-associated microbial communities from plants grown in Nebraska, USA.</title>
        <authorList>
            <person name="Schachtman D."/>
        </authorList>
    </citation>
    <scope>NUCLEOTIDE SEQUENCE</scope>
    <source>
        <strain evidence="1">2697</strain>
    </source>
</reference>
<accession>A0ACC6KVQ3</accession>
<proteinExistence type="predicted"/>
<name>A0ACC6KVQ3_9SPHI</name>
<keyword evidence="2" id="KW-1185">Reference proteome</keyword>
<organism evidence="1 2">
    <name type="scientific">Pedobacter africanus</name>
    <dbReference type="NCBI Taxonomy" id="151894"/>
    <lineage>
        <taxon>Bacteria</taxon>
        <taxon>Pseudomonadati</taxon>
        <taxon>Bacteroidota</taxon>
        <taxon>Sphingobacteriia</taxon>
        <taxon>Sphingobacteriales</taxon>
        <taxon>Sphingobacteriaceae</taxon>
        <taxon>Pedobacter</taxon>
    </lineage>
</organism>
<comment type="caution">
    <text evidence="1">The sequence shown here is derived from an EMBL/GenBank/DDBJ whole genome shotgun (WGS) entry which is preliminary data.</text>
</comment>
<evidence type="ECO:0000313" key="2">
    <source>
        <dbReference type="Proteomes" id="UP001246858"/>
    </source>
</evidence>